<dbReference type="Pfam" id="PF00672">
    <property type="entry name" value="HAMP"/>
    <property type="match status" value="1"/>
</dbReference>
<name>A0A1H4DH78_9BACT</name>
<dbReference type="RefSeq" id="WP_092350215.1">
    <property type="nucleotide sequence ID" value="NZ_FNQN01000010.1"/>
</dbReference>
<keyword evidence="8" id="KW-0547">Nucleotide-binding</keyword>
<evidence type="ECO:0000256" key="2">
    <source>
        <dbReference type="ARBA" id="ARBA00004651"/>
    </source>
</evidence>
<dbReference type="GO" id="GO:0000155">
    <property type="term" value="F:phosphorelay sensor kinase activity"/>
    <property type="evidence" value="ECO:0007669"/>
    <property type="project" value="InterPro"/>
</dbReference>
<dbReference type="EC" id="2.7.13.3" evidence="3"/>
<evidence type="ECO:0000259" key="16">
    <source>
        <dbReference type="PROSITE" id="PS50885"/>
    </source>
</evidence>
<evidence type="ECO:0000256" key="3">
    <source>
        <dbReference type="ARBA" id="ARBA00012438"/>
    </source>
</evidence>
<feature type="transmembrane region" description="Helical" evidence="14">
    <location>
        <begin position="9"/>
        <end position="29"/>
    </location>
</feature>
<feature type="domain" description="Histidine kinase" evidence="15">
    <location>
        <begin position="242"/>
        <end position="457"/>
    </location>
</feature>
<dbReference type="EMBL" id="FNQN01000010">
    <property type="protein sequence ID" value="SEA72115.1"/>
    <property type="molecule type" value="Genomic_DNA"/>
</dbReference>
<dbReference type="PANTHER" id="PTHR45528">
    <property type="entry name" value="SENSOR HISTIDINE KINASE CPXA"/>
    <property type="match status" value="1"/>
</dbReference>
<dbReference type="InterPro" id="IPR036890">
    <property type="entry name" value="HATPase_C_sf"/>
</dbReference>
<evidence type="ECO:0000256" key="6">
    <source>
        <dbReference type="ARBA" id="ARBA00022679"/>
    </source>
</evidence>
<dbReference type="Pfam" id="PF00512">
    <property type="entry name" value="HisKA"/>
    <property type="match status" value="1"/>
</dbReference>
<keyword evidence="13 14" id="KW-0472">Membrane</keyword>
<evidence type="ECO:0000256" key="13">
    <source>
        <dbReference type="ARBA" id="ARBA00023136"/>
    </source>
</evidence>
<evidence type="ECO:0000256" key="12">
    <source>
        <dbReference type="ARBA" id="ARBA00023012"/>
    </source>
</evidence>
<dbReference type="SUPFAM" id="SSF47384">
    <property type="entry name" value="Homodimeric domain of signal transducing histidine kinase"/>
    <property type="match status" value="1"/>
</dbReference>
<keyword evidence="7 14" id="KW-0812">Transmembrane</keyword>
<dbReference type="Gene3D" id="6.10.340.10">
    <property type="match status" value="1"/>
</dbReference>
<dbReference type="GO" id="GO:0005524">
    <property type="term" value="F:ATP binding"/>
    <property type="evidence" value="ECO:0007669"/>
    <property type="project" value="UniProtKB-KW"/>
</dbReference>
<keyword evidence="5" id="KW-0597">Phosphoprotein</keyword>
<keyword evidence="4" id="KW-1003">Cell membrane</keyword>
<evidence type="ECO:0000259" key="15">
    <source>
        <dbReference type="PROSITE" id="PS50109"/>
    </source>
</evidence>
<keyword evidence="18" id="KW-1185">Reference proteome</keyword>
<keyword evidence="9 17" id="KW-0418">Kinase</keyword>
<dbReference type="CDD" id="cd00082">
    <property type="entry name" value="HisKA"/>
    <property type="match status" value="1"/>
</dbReference>
<evidence type="ECO:0000256" key="11">
    <source>
        <dbReference type="ARBA" id="ARBA00022989"/>
    </source>
</evidence>
<dbReference type="GO" id="GO:0005886">
    <property type="term" value="C:plasma membrane"/>
    <property type="evidence" value="ECO:0007669"/>
    <property type="project" value="UniProtKB-SubCell"/>
</dbReference>
<dbReference type="InterPro" id="IPR036097">
    <property type="entry name" value="HisK_dim/P_sf"/>
</dbReference>
<gene>
    <name evidence="17" type="ORF">SAMN05660420_02959</name>
</gene>
<feature type="domain" description="HAMP" evidence="16">
    <location>
        <begin position="180"/>
        <end position="234"/>
    </location>
</feature>
<organism evidence="17 18">
    <name type="scientific">Desulfuromusa kysingii</name>
    <dbReference type="NCBI Taxonomy" id="37625"/>
    <lineage>
        <taxon>Bacteria</taxon>
        <taxon>Pseudomonadati</taxon>
        <taxon>Thermodesulfobacteriota</taxon>
        <taxon>Desulfuromonadia</taxon>
        <taxon>Desulfuromonadales</taxon>
        <taxon>Geopsychrobacteraceae</taxon>
        <taxon>Desulfuromusa</taxon>
    </lineage>
</organism>
<dbReference type="OrthoDB" id="9815202at2"/>
<evidence type="ECO:0000256" key="14">
    <source>
        <dbReference type="SAM" id="Phobius"/>
    </source>
</evidence>
<evidence type="ECO:0000256" key="10">
    <source>
        <dbReference type="ARBA" id="ARBA00022840"/>
    </source>
</evidence>
<evidence type="ECO:0000256" key="7">
    <source>
        <dbReference type="ARBA" id="ARBA00022692"/>
    </source>
</evidence>
<accession>A0A1H4DH78</accession>
<comment type="subcellular location">
    <subcellularLocation>
        <location evidence="2">Cell membrane</location>
        <topology evidence="2">Multi-pass membrane protein</topology>
    </subcellularLocation>
</comment>
<dbReference type="SUPFAM" id="SSF158472">
    <property type="entry name" value="HAMP domain-like"/>
    <property type="match status" value="1"/>
</dbReference>
<dbReference type="PRINTS" id="PR00344">
    <property type="entry name" value="BCTRLSENSOR"/>
</dbReference>
<dbReference type="InterPro" id="IPR004358">
    <property type="entry name" value="Sig_transdc_His_kin-like_C"/>
</dbReference>
<dbReference type="FunFam" id="3.30.565.10:FF:000006">
    <property type="entry name" value="Sensor histidine kinase WalK"/>
    <property type="match status" value="1"/>
</dbReference>
<dbReference type="PROSITE" id="PS50109">
    <property type="entry name" value="HIS_KIN"/>
    <property type="match status" value="1"/>
</dbReference>
<dbReference type="PROSITE" id="PS50885">
    <property type="entry name" value="HAMP"/>
    <property type="match status" value="1"/>
</dbReference>
<keyword evidence="10" id="KW-0067">ATP-binding</keyword>
<dbReference type="InterPro" id="IPR005467">
    <property type="entry name" value="His_kinase_dom"/>
</dbReference>
<evidence type="ECO:0000256" key="9">
    <source>
        <dbReference type="ARBA" id="ARBA00022777"/>
    </source>
</evidence>
<proteinExistence type="predicted"/>
<dbReference type="InterPro" id="IPR003660">
    <property type="entry name" value="HAMP_dom"/>
</dbReference>
<reference evidence="17 18" key="1">
    <citation type="submission" date="2016-10" db="EMBL/GenBank/DDBJ databases">
        <authorList>
            <person name="de Groot N.N."/>
        </authorList>
    </citation>
    <scope>NUCLEOTIDE SEQUENCE [LARGE SCALE GENOMIC DNA]</scope>
    <source>
        <strain evidence="17 18">DSM 7343</strain>
    </source>
</reference>
<comment type="catalytic activity">
    <reaction evidence="1">
        <text>ATP + protein L-histidine = ADP + protein N-phospho-L-histidine.</text>
        <dbReference type="EC" id="2.7.13.3"/>
    </reaction>
</comment>
<dbReference type="Proteomes" id="UP000199409">
    <property type="component" value="Unassembled WGS sequence"/>
</dbReference>
<evidence type="ECO:0000313" key="18">
    <source>
        <dbReference type="Proteomes" id="UP000199409"/>
    </source>
</evidence>
<keyword evidence="12" id="KW-0902">Two-component regulatory system</keyword>
<dbReference type="InterPro" id="IPR003661">
    <property type="entry name" value="HisK_dim/P_dom"/>
</dbReference>
<evidence type="ECO:0000256" key="1">
    <source>
        <dbReference type="ARBA" id="ARBA00000085"/>
    </source>
</evidence>
<evidence type="ECO:0000313" key="17">
    <source>
        <dbReference type="EMBL" id="SEA72115.1"/>
    </source>
</evidence>
<dbReference type="SMART" id="SM00304">
    <property type="entry name" value="HAMP"/>
    <property type="match status" value="1"/>
</dbReference>
<evidence type="ECO:0000256" key="8">
    <source>
        <dbReference type="ARBA" id="ARBA00022741"/>
    </source>
</evidence>
<dbReference type="Gene3D" id="1.10.287.130">
    <property type="match status" value="1"/>
</dbReference>
<dbReference type="Pfam" id="PF02518">
    <property type="entry name" value="HATPase_c"/>
    <property type="match status" value="1"/>
</dbReference>
<sequence length="457" mass="50391">MRSLFLKIFLYFLLILFLVSTAVIVLTYFRDQEFPPLAHQDFAQKAMTEYGRKAIEAFENDGIEEVDKLTQKIFIHSGVHLLLSDSHGQPLSARRVPRRMQHMTQRALETGEVVFPMAGSRNGLASAVQSASGQTYFIALSLPDQPPSRDLVKGITHGFLGWRLLVLLAITAGVCYFLARSLTSPISRLRQATRKFAAGDLSVRIGNRVRGKNEISGLAHDFDEMAGKIEALVDTQKNLLRDISHELRSPLTRLGIALELARQQDHDMALAKPLNRIELESERMNTMIGQLLNLTRLENSANHEPFQNFDLQGLLADLVADANYEAKARHCKVTYEAPDAVVYCGSQTLLAQALENVIRNAVKYTADSSAVSVDLIETAEQIIIRVADQGSGVPEEALGKLFEPFYRVAAARDRQSGGTGIGLAIAERAIKLHSGNISAINLPTGGLLIEINLPVKK</sequence>
<dbReference type="PANTHER" id="PTHR45528:SF1">
    <property type="entry name" value="SENSOR HISTIDINE KINASE CPXA"/>
    <property type="match status" value="1"/>
</dbReference>
<dbReference type="Gene3D" id="3.30.565.10">
    <property type="entry name" value="Histidine kinase-like ATPase, C-terminal domain"/>
    <property type="match status" value="1"/>
</dbReference>
<protein>
    <recommendedName>
        <fullName evidence="3">histidine kinase</fullName>
        <ecNumber evidence="3">2.7.13.3</ecNumber>
    </recommendedName>
</protein>
<dbReference type="InterPro" id="IPR003594">
    <property type="entry name" value="HATPase_dom"/>
</dbReference>
<dbReference type="STRING" id="37625.SAMN05660420_02959"/>
<evidence type="ECO:0000256" key="5">
    <source>
        <dbReference type="ARBA" id="ARBA00022553"/>
    </source>
</evidence>
<evidence type="ECO:0000256" key="4">
    <source>
        <dbReference type="ARBA" id="ARBA00022475"/>
    </source>
</evidence>
<dbReference type="AlphaFoldDB" id="A0A1H4DH78"/>
<dbReference type="SUPFAM" id="SSF55874">
    <property type="entry name" value="ATPase domain of HSP90 chaperone/DNA topoisomerase II/histidine kinase"/>
    <property type="match status" value="1"/>
</dbReference>
<dbReference type="InterPro" id="IPR050398">
    <property type="entry name" value="HssS/ArlS-like"/>
</dbReference>
<dbReference type="SMART" id="SM00388">
    <property type="entry name" value="HisKA"/>
    <property type="match status" value="1"/>
</dbReference>
<keyword evidence="6" id="KW-0808">Transferase</keyword>
<keyword evidence="11 14" id="KW-1133">Transmembrane helix</keyword>
<dbReference type="SMART" id="SM00387">
    <property type="entry name" value="HATPase_c"/>
    <property type="match status" value="1"/>
</dbReference>
<dbReference type="CDD" id="cd06225">
    <property type="entry name" value="HAMP"/>
    <property type="match status" value="1"/>
</dbReference>